<evidence type="ECO:0000313" key="3">
    <source>
        <dbReference type="Proteomes" id="UP000028878"/>
    </source>
</evidence>
<gene>
    <name evidence="2" type="ORF">BN948_02332</name>
</gene>
<proteinExistence type="predicted"/>
<dbReference type="SUPFAM" id="SSF55298">
    <property type="entry name" value="YjgF-like"/>
    <property type="match status" value="1"/>
</dbReference>
<dbReference type="Proteomes" id="UP000028878">
    <property type="component" value="Unassembled WGS sequence"/>
</dbReference>
<dbReference type="CDD" id="cd06153">
    <property type="entry name" value="YjgF_YER057c_UK114_like_5"/>
    <property type="match status" value="1"/>
</dbReference>
<dbReference type="InterPro" id="IPR049368">
    <property type="entry name" value="FkbO_Hyg5-like_N"/>
</dbReference>
<feature type="domain" description="Chorismatase FkbO/Hyg5-like N-terminal" evidence="1">
    <location>
        <begin position="54"/>
        <end position="183"/>
    </location>
</feature>
<dbReference type="RefSeq" id="WP_009520350.1">
    <property type="nucleotide sequence ID" value="NZ_CCAE010000016.1"/>
</dbReference>
<name>A0A1L1PGM5_HYDIT</name>
<reference evidence="3" key="1">
    <citation type="submission" date="2014-11" db="EMBL/GenBank/DDBJ databases">
        <title>Draft genome sequence of Hydrogenophaga intermedia S1.</title>
        <authorList>
            <person name="Gan H.M."/>
            <person name="Chew T.H."/>
            <person name="Stolz A."/>
        </authorList>
    </citation>
    <scope>NUCLEOTIDE SEQUENCE [LARGE SCALE GENOMIC DNA]</scope>
    <source>
        <strain evidence="3">S1</strain>
    </source>
</reference>
<protein>
    <submittedName>
        <fullName evidence="2">Endoribonuclease L-PSP</fullName>
    </submittedName>
</protein>
<accession>A0A1L1PGM5</accession>
<dbReference type="Pfam" id="PF21168">
    <property type="entry name" value="FkbO_Hyg5-like_N"/>
    <property type="match status" value="1"/>
</dbReference>
<dbReference type="AlphaFoldDB" id="A0A1L1PGM5"/>
<keyword evidence="3" id="KW-1185">Reference proteome</keyword>
<evidence type="ECO:0000259" key="1">
    <source>
        <dbReference type="Pfam" id="PF21168"/>
    </source>
</evidence>
<organism evidence="2 3">
    <name type="scientific">Hydrogenophaga intermedia</name>
    <dbReference type="NCBI Taxonomy" id="65786"/>
    <lineage>
        <taxon>Bacteria</taxon>
        <taxon>Pseudomonadati</taxon>
        <taxon>Pseudomonadota</taxon>
        <taxon>Betaproteobacteria</taxon>
        <taxon>Burkholderiales</taxon>
        <taxon>Comamonadaceae</taxon>
        <taxon>Hydrogenophaga</taxon>
    </lineage>
</organism>
<dbReference type="InterPro" id="IPR035959">
    <property type="entry name" value="RutC-like_sf"/>
</dbReference>
<evidence type="ECO:0000313" key="2">
    <source>
        <dbReference type="EMBL" id="CDN87904.1"/>
    </source>
</evidence>
<dbReference type="Gene3D" id="3.30.1330.40">
    <property type="entry name" value="RutC-like"/>
    <property type="match status" value="1"/>
</dbReference>
<dbReference type="EMBL" id="CCAE010000016">
    <property type="protein sequence ID" value="CDN87904.1"/>
    <property type="molecule type" value="Genomic_DNA"/>
</dbReference>
<sequence>MSGLQWLTQRAIDTSIAHTVLGGAALPDAPGTPTWPEQRLRMVVESGTDATWREAWCSDGPLQQEQVAGLQWRCGHDLLYGLIELDEPAPDVPERGKHLRERTRNAYLRLFALLNEREMPHLWRVWNFMADINRDEDGLERYRWFNLGRHDACSAAGAASAAQMPAASALGWARGPLSIAFLAGRKPPRPIENPRQVSAFHYPGDYGPRPPLFARAALAESGRDEWLFVSGTASIVGHQTVHTGDVVAQCEETARNVLTVLDQANQVTRTAGHRAEALSHRVYVRHTADFPVVRRALERCLGGAGLTLMQADICRHDLLVEVESVAHGLLLA</sequence>